<dbReference type="EnsemblPlants" id="OPUNC09G00890.1">
    <property type="protein sequence ID" value="OPUNC09G00890.1"/>
    <property type="gene ID" value="OPUNC09G00890"/>
</dbReference>
<dbReference type="AlphaFoldDB" id="A0A0E0LYF4"/>
<feature type="chain" id="PRO_5002366878" evidence="1">
    <location>
        <begin position="25"/>
        <end position="97"/>
    </location>
</feature>
<protein>
    <submittedName>
        <fullName evidence="2">Uncharacterized protein</fullName>
    </submittedName>
</protein>
<organism evidence="2">
    <name type="scientific">Oryza punctata</name>
    <name type="common">Red rice</name>
    <dbReference type="NCBI Taxonomy" id="4537"/>
    <lineage>
        <taxon>Eukaryota</taxon>
        <taxon>Viridiplantae</taxon>
        <taxon>Streptophyta</taxon>
        <taxon>Embryophyta</taxon>
        <taxon>Tracheophyta</taxon>
        <taxon>Spermatophyta</taxon>
        <taxon>Magnoliopsida</taxon>
        <taxon>Liliopsida</taxon>
        <taxon>Poales</taxon>
        <taxon>Poaceae</taxon>
        <taxon>BOP clade</taxon>
        <taxon>Oryzoideae</taxon>
        <taxon>Oryzeae</taxon>
        <taxon>Oryzinae</taxon>
        <taxon>Oryza</taxon>
    </lineage>
</organism>
<keyword evidence="3" id="KW-1185">Reference proteome</keyword>
<keyword evidence="1" id="KW-0732">Signal</keyword>
<dbReference type="Proteomes" id="UP000026962">
    <property type="component" value="Chromosome 9"/>
</dbReference>
<feature type="signal peptide" evidence="1">
    <location>
        <begin position="1"/>
        <end position="24"/>
    </location>
</feature>
<proteinExistence type="predicted"/>
<sequence>MPHCHHRHIFLDYTLLFSSNCALLQQFSLYADGREWPRARGGHGGPRSWRKEGESLCWTTTTAAQWKCKMAVIRRRRHGHGEAIRSNGGRGGGGGAG</sequence>
<reference evidence="2" key="1">
    <citation type="submission" date="2015-04" db="UniProtKB">
        <authorList>
            <consortium name="EnsemblPlants"/>
        </authorList>
    </citation>
    <scope>IDENTIFICATION</scope>
</reference>
<reference evidence="2" key="2">
    <citation type="submission" date="2018-05" db="EMBL/GenBank/DDBJ databases">
        <title>OpunRS2 (Oryza punctata Reference Sequence Version 2).</title>
        <authorList>
            <person name="Zhang J."/>
            <person name="Kudrna D."/>
            <person name="Lee S."/>
            <person name="Talag J."/>
            <person name="Welchert J."/>
            <person name="Wing R.A."/>
        </authorList>
    </citation>
    <scope>NUCLEOTIDE SEQUENCE [LARGE SCALE GENOMIC DNA]</scope>
</reference>
<evidence type="ECO:0000313" key="3">
    <source>
        <dbReference type="Proteomes" id="UP000026962"/>
    </source>
</evidence>
<accession>A0A0E0LYF4</accession>
<dbReference type="Gramene" id="OPUNC09G00890.1">
    <property type="protein sequence ID" value="OPUNC09G00890.1"/>
    <property type="gene ID" value="OPUNC09G00890"/>
</dbReference>
<evidence type="ECO:0000313" key="2">
    <source>
        <dbReference type="EnsemblPlants" id="OPUNC09G00890.1"/>
    </source>
</evidence>
<name>A0A0E0LYF4_ORYPU</name>
<evidence type="ECO:0000256" key="1">
    <source>
        <dbReference type="SAM" id="SignalP"/>
    </source>
</evidence>
<dbReference type="HOGENOM" id="CLU_2350397_0_0_1"/>